<gene>
    <name evidence="2" type="ORF">CTI12_AA007990</name>
</gene>
<dbReference type="Proteomes" id="UP000245207">
    <property type="component" value="Unassembled WGS sequence"/>
</dbReference>
<feature type="region of interest" description="Disordered" evidence="1">
    <location>
        <begin position="116"/>
        <end position="137"/>
    </location>
</feature>
<evidence type="ECO:0000313" key="3">
    <source>
        <dbReference type="Proteomes" id="UP000245207"/>
    </source>
</evidence>
<organism evidence="2 3">
    <name type="scientific">Artemisia annua</name>
    <name type="common">Sweet wormwood</name>
    <dbReference type="NCBI Taxonomy" id="35608"/>
    <lineage>
        <taxon>Eukaryota</taxon>
        <taxon>Viridiplantae</taxon>
        <taxon>Streptophyta</taxon>
        <taxon>Embryophyta</taxon>
        <taxon>Tracheophyta</taxon>
        <taxon>Spermatophyta</taxon>
        <taxon>Magnoliopsida</taxon>
        <taxon>eudicotyledons</taxon>
        <taxon>Gunneridae</taxon>
        <taxon>Pentapetalae</taxon>
        <taxon>asterids</taxon>
        <taxon>campanulids</taxon>
        <taxon>Asterales</taxon>
        <taxon>Asteraceae</taxon>
        <taxon>Asteroideae</taxon>
        <taxon>Anthemideae</taxon>
        <taxon>Artemisiinae</taxon>
        <taxon>Artemisia</taxon>
    </lineage>
</organism>
<proteinExistence type="predicted"/>
<evidence type="ECO:0000313" key="2">
    <source>
        <dbReference type="EMBL" id="PWA91592.1"/>
    </source>
</evidence>
<evidence type="ECO:0000256" key="1">
    <source>
        <dbReference type="SAM" id="MobiDB-lite"/>
    </source>
</evidence>
<feature type="region of interest" description="Disordered" evidence="1">
    <location>
        <begin position="37"/>
        <end position="60"/>
    </location>
</feature>
<dbReference type="EMBL" id="PKPP01000534">
    <property type="protein sequence ID" value="PWA91592.1"/>
    <property type="molecule type" value="Genomic_DNA"/>
</dbReference>
<reference evidence="2 3" key="1">
    <citation type="journal article" date="2018" name="Mol. Plant">
        <title>The genome of Artemisia annua provides insight into the evolution of Asteraceae family and artemisinin biosynthesis.</title>
        <authorList>
            <person name="Shen Q."/>
            <person name="Zhang L."/>
            <person name="Liao Z."/>
            <person name="Wang S."/>
            <person name="Yan T."/>
            <person name="Shi P."/>
            <person name="Liu M."/>
            <person name="Fu X."/>
            <person name="Pan Q."/>
            <person name="Wang Y."/>
            <person name="Lv Z."/>
            <person name="Lu X."/>
            <person name="Zhang F."/>
            <person name="Jiang W."/>
            <person name="Ma Y."/>
            <person name="Chen M."/>
            <person name="Hao X."/>
            <person name="Li L."/>
            <person name="Tang Y."/>
            <person name="Lv G."/>
            <person name="Zhou Y."/>
            <person name="Sun X."/>
            <person name="Brodelius P.E."/>
            <person name="Rose J.K.C."/>
            <person name="Tang K."/>
        </authorList>
    </citation>
    <scope>NUCLEOTIDE SEQUENCE [LARGE SCALE GENOMIC DNA]</scope>
    <source>
        <strain evidence="3">cv. Huhao1</strain>
        <tissue evidence="2">Leaf</tissue>
    </source>
</reference>
<keyword evidence="3" id="KW-1185">Reference proteome</keyword>
<accession>A0A2U1Q0X7</accession>
<name>A0A2U1Q0X7_ARTAN</name>
<dbReference type="AlphaFoldDB" id="A0A2U1Q0X7"/>
<protein>
    <submittedName>
        <fullName evidence="2">Uncharacterized protein</fullName>
    </submittedName>
</protein>
<comment type="caution">
    <text evidence="2">The sequence shown here is derived from an EMBL/GenBank/DDBJ whole genome shotgun (WGS) entry which is preliminary data.</text>
</comment>
<sequence>MFNSFDHFFSPETSLPRCVFQTTLRKLGIKLKKNVKAKNANNHTPRCRSAKSNKTGPKLSSHDLEAKLAKMCLTPYQSKKIVKSKDVWALSTPYNKRSPQNASQLEDTFAKMCLTPLSPQSGHDRNSRATGTLPGPF</sequence>